<feature type="domain" description="Ig-like" evidence="8">
    <location>
        <begin position="1"/>
        <end position="62"/>
    </location>
</feature>
<reference evidence="10 11" key="1">
    <citation type="submission" date="2013-05" db="EMBL/GenBank/DDBJ databases">
        <title>Draft genome of the parasitic nematode Anyclostoma ceylanicum.</title>
        <authorList>
            <person name="Mitreva M."/>
        </authorList>
    </citation>
    <scope>NUCLEOTIDE SEQUENCE [LARGE SCALE GENOMIC DNA]</scope>
</reference>
<name>A0A0D6LDB2_9BILA</name>
<evidence type="ECO:0000256" key="3">
    <source>
        <dbReference type="ARBA" id="ARBA00022490"/>
    </source>
</evidence>
<dbReference type="GO" id="GO:0045214">
    <property type="term" value="P:sarcomere organization"/>
    <property type="evidence" value="ECO:0007669"/>
    <property type="project" value="TreeGrafter"/>
</dbReference>
<dbReference type="PROSITE" id="PS50835">
    <property type="entry name" value="IG_LIKE"/>
    <property type="match status" value="4"/>
</dbReference>
<keyword evidence="11" id="KW-1185">Reference proteome</keyword>
<dbReference type="CDD" id="cd00063">
    <property type="entry name" value="FN3"/>
    <property type="match status" value="1"/>
</dbReference>
<dbReference type="PROSITE" id="PS50853">
    <property type="entry name" value="FN3"/>
    <property type="match status" value="1"/>
</dbReference>
<gene>
    <name evidence="10" type="ORF">ANCCEY_13073</name>
</gene>
<dbReference type="FunFam" id="2.60.40.10:FF:000107">
    <property type="entry name" value="Myosin, light chain kinase a"/>
    <property type="match status" value="1"/>
</dbReference>
<dbReference type="Pfam" id="PF00041">
    <property type="entry name" value="fn3"/>
    <property type="match status" value="1"/>
</dbReference>
<evidence type="ECO:0000256" key="6">
    <source>
        <dbReference type="ARBA" id="ARBA00023319"/>
    </source>
</evidence>
<keyword evidence="3" id="KW-0963">Cytoplasm</keyword>
<feature type="domain" description="Ig-like" evidence="8">
    <location>
        <begin position="390"/>
        <end position="479"/>
    </location>
</feature>
<dbReference type="InterPro" id="IPR036179">
    <property type="entry name" value="Ig-like_dom_sf"/>
</dbReference>
<dbReference type="InterPro" id="IPR013783">
    <property type="entry name" value="Ig-like_fold"/>
</dbReference>
<dbReference type="Pfam" id="PF07679">
    <property type="entry name" value="I-set"/>
    <property type="match status" value="5"/>
</dbReference>
<organism evidence="10 11">
    <name type="scientific">Ancylostoma ceylanicum</name>
    <dbReference type="NCBI Taxonomy" id="53326"/>
    <lineage>
        <taxon>Eukaryota</taxon>
        <taxon>Metazoa</taxon>
        <taxon>Ecdysozoa</taxon>
        <taxon>Nematoda</taxon>
        <taxon>Chromadorea</taxon>
        <taxon>Rhabditida</taxon>
        <taxon>Rhabditina</taxon>
        <taxon>Rhabditomorpha</taxon>
        <taxon>Strongyloidea</taxon>
        <taxon>Ancylostomatidae</taxon>
        <taxon>Ancylostomatinae</taxon>
        <taxon>Ancylostoma</taxon>
    </lineage>
</organism>
<dbReference type="SMART" id="SM00060">
    <property type="entry name" value="FN3"/>
    <property type="match status" value="1"/>
</dbReference>
<dbReference type="InterPro" id="IPR003599">
    <property type="entry name" value="Ig_sub"/>
</dbReference>
<dbReference type="InterPro" id="IPR003598">
    <property type="entry name" value="Ig_sub2"/>
</dbReference>
<comment type="similarity">
    <text evidence="2">Belongs to the protein kinase superfamily. CAMK Ser/Thr protein kinase family.</text>
</comment>
<keyword evidence="4" id="KW-0677">Repeat</keyword>
<dbReference type="InterPro" id="IPR007110">
    <property type="entry name" value="Ig-like_dom"/>
</dbReference>
<dbReference type="InterPro" id="IPR036116">
    <property type="entry name" value="FN3_sf"/>
</dbReference>
<dbReference type="Proteomes" id="UP000054495">
    <property type="component" value="Unassembled WGS sequence"/>
</dbReference>
<evidence type="ECO:0000259" key="8">
    <source>
        <dbReference type="PROSITE" id="PS50835"/>
    </source>
</evidence>
<accession>A0A0D6LDB2</accession>
<sequence length="714" mass="78065">MEVTWLKDNRPLNATDRVHVERDGLTCRLIVTDVTPQDEGKYTITAKDQNGEAKADTAVVVSPKRDGSRKTSLKIVKGPPGPVENLQVEDVTTDTIALTWEAPSNTGGSRIVEYKLQLRTPDQQSWVEAATVTRTRFTVKKLPSNTEYLFRVAAVNVDGLGEWSSVIKASTVSAGTKPQFTEAPPSSLTVMEGQLLNISAKFSGTPSPSVKWYRDRREITDLDSISIDSHSTSLTIAEARHGVDDSLYSCLIENDMGQAASDISVSIILSSEDATEIDSRSELSERIAPGAPSLLKPLTDETVQAGQQITLTCRITAKNGKVAWYHNDDRVKSTGRYELFSSHNGVQKLICHSSNQKDSGTYRCVVMNDKGMAHTECEVVVKDAAEQVTPTFEQPLQDTTTLVGKDLVLKCSAVGCPDPELVWTKDGERLATSRRVKLVFDEKGGSELHIRDCCAHDAGIYLCTATNTAGVQSTQCTLTVVEIAGADAHLVIAEAEKVAKPRFIRAPPSTMDVHEGGQFKLIAKVHGVPEPELKWYYIDDAGNITSLTEDEHGWIECRGGEVGQFVLNIVEQLKDEHAGPPRFLRCLRDIWTLLGDKVVFEVEVAGYPAPDLTWYHQDKRVMEGKNVKSASAVRMEMRRKGAPPVFIQGLEDMELQAGDSAAVAGKLARSESKGSKSARMEARGLAAALVAGLKVDEDSPRQSTEESKQDLGKW</sequence>
<evidence type="ECO:0000259" key="9">
    <source>
        <dbReference type="PROSITE" id="PS50853"/>
    </source>
</evidence>
<keyword evidence="6" id="KW-0393">Immunoglobulin domain</keyword>
<dbReference type="FunFam" id="2.60.40.10:FF:000345">
    <property type="entry name" value="Muscle M-line assembly protein unc-89"/>
    <property type="match status" value="1"/>
</dbReference>
<dbReference type="GO" id="GO:0031430">
    <property type="term" value="C:M band"/>
    <property type="evidence" value="ECO:0007669"/>
    <property type="project" value="TreeGrafter"/>
</dbReference>
<dbReference type="InterPro" id="IPR003961">
    <property type="entry name" value="FN3_dom"/>
</dbReference>
<dbReference type="SMART" id="SM00409">
    <property type="entry name" value="IG"/>
    <property type="match status" value="5"/>
</dbReference>
<dbReference type="PANTHER" id="PTHR13817">
    <property type="entry name" value="TITIN"/>
    <property type="match status" value="1"/>
</dbReference>
<dbReference type="PANTHER" id="PTHR13817:SF73">
    <property type="entry name" value="FIBRONECTIN TYPE-III DOMAIN-CONTAINING PROTEIN"/>
    <property type="match status" value="1"/>
</dbReference>
<dbReference type="SUPFAM" id="SSF49265">
    <property type="entry name" value="Fibronectin type III"/>
    <property type="match status" value="1"/>
</dbReference>
<comment type="subcellular location">
    <subcellularLocation>
        <location evidence="1">Cytoplasm</location>
        <location evidence="1">Myofibril</location>
        <location evidence="1">Sarcomere</location>
        <location evidence="1">A band</location>
    </subcellularLocation>
</comment>
<evidence type="ECO:0000256" key="4">
    <source>
        <dbReference type="ARBA" id="ARBA00022737"/>
    </source>
</evidence>
<dbReference type="InterPro" id="IPR013098">
    <property type="entry name" value="Ig_I-set"/>
</dbReference>
<feature type="domain" description="Fibronectin type-III" evidence="9">
    <location>
        <begin position="82"/>
        <end position="174"/>
    </location>
</feature>
<dbReference type="SUPFAM" id="SSF48726">
    <property type="entry name" value="Immunoglobulin"/>
    <property type="match status" value="6"/>
</dbReference>
<dbReference type="Gene3D" id="2.60.40.10">
    <property type="entry name" value="Immunoglobulins"/>
    <property type="match status" value="7"/>
</dbReference>
<feature type="domain" description="Ig-like" evidence="8">
    <location>
        <begin position="178"/>
        <end position="266"/>
    </location>
</feature>
<evidence type="ECO:0000256" key="5">
    <source>
        <dbReference type="ARBA" id="ARBA00023157"/>
    </source>
</evidence>
<dbReference type="InterPro" id="IPR050964">
    <property type="entry name" value="Striated_Muscle_Regulatory"/>
</dbReference>
<dbReference type="SMART" id="SM00408">
    <property type="entry name" value="IGc2"/>
    <property type="match status" value="3"/>
</dbReference>
<protein>
    <submittedName>
        <fullName evidence="10">Immunoglobulin I-set domain protein</fullName>
    </submittedName>
</protein>
<evidence type="ECO:0000256" key="1">
    <source>
        <dbReference type="ARBA" id="ARBA00004161"/>
    </source>
</evidence>
<feature type="region of interest" description="Disordered" evidence="7">
    <location>
        <begin position="694"/>
        <end position="714"/>
    </location>
</feature>
<dbReference type="EMBL" id="KE125562">
    <property type="protein sequence ID" value="EPB67836.1"/>
    <property type="molecule type" value="Genomic_DNA"/>
</dbReference>
<keyword evidence="5" id="KW-1015">Disulfide bond</keyword>
<feature type="domain" description="Ig-like" evidence="8">
    <location>
        <begin position="292"/>
        <end position="380"/>
    </location>
</feature>
<evidence type="ECO:0000256" key="7">
    <source>
        <dbReference type="SAM" id="MobiDB-lite"/>
    </source>
</evidence>
<evidence type="ECO:0000313" key="10">
    <source>
        <dbReference type="EMBL" id="EPB67836.1"/>
    </source>
</evidence>
<evidence type="ECO:0000313" key="11">
    <source>
        <dbReference type="Proteomes" id="UP000054495"/>
    </source>
</evidence>
<evidence type="ECO:0000256" key="2">
    <source>
        <dbReference type="ARBA" id="ARBA00006692"/>
    </source>
</evidence>
<proteinExistence type="inferred from homology"/>
<dbReference type="PRINTS" id="PR00014">
    <property type="entry name" value="FNTYPEIII"/>
</dbReference>
<dbReference type="AlphaFoldDB" id="A0A0D6LDB2"/>